<evidence type="ECO:0000313" key="1">
    <source>
        <dbReference type="EMBL" id="EYC42490.1"/>
    </source>
</evidence>
<dbReference type="EMBL" id="JARK01000130">
    <property type="protein sequence ID" value="EYC42490.1"/>
    <property type="molecule type" value="Genomic_DNA"/>
</dbReference>
<dbReference type="AlphaFoldDB" id="A0A016WS72"/>
<keyword evidence="2" id="KW-1185">Reference proteome</keyword>
<name>A0A016WS72_9BILA</name>
<protein>
    <submittedName>
        <fullName evidence="1">Uncharacterized protein</fullName>
    </submittedName>
</protein>
<reference evidence="2" key="1">
    <citation type="journal article" date="2015" name="Nat. Genet.">
        <title>The genome and transcriptome of the zoonotic hookworm Ancylostoma ceylanicum identify infection-specific gene families.</title>
        <authorList>
            <person name="Schwarz E.M."/>
            <person name="Hu Y."/>
            <person name="Antoshechkin I."/>
            <person name="Miller M.M."/>
            <person name="Sternberg P.W."/>
            <person name="Aroian R.V."/>
        </authorList>
    </citation>
    <scope>NUCLEOTIDE SEQUENCE</scope>
    <source>
        <strain evidence="2">HY135</strain>
    </source>
</reference>
<sequence length="72" mass="8129">MWSTWCTCSPPIHLISRANYGQTGHQRCARLILFKNEVALTILGAILLVKYRAIYTSQTHISICGRFSMKTG</sequence>
<accession>A0A016WS72</accession>
<dbReference type="Proteomes" id="UP000024635">
    <property type="component" value="Unassembled WGS sequence"/>
</dbReference>
<comment type="caution">
    <text evidence="1">The sequence shown here is derived from an EMBL/GenBank/DDBJ whole genome shotgun (WGS) entry which is preliminary data.</text>
</comment>
<proteinExistence type="predicted"/>
<gene>
    <name evidence="1" type="primary">Acey_s0530.g3008</name>
    <name evidence="1" type="ORF">Y032_0530g3008</name>
</gene>
<evidence type="ECO:0000313" key="2">
    <source>
        <dbReference type="Proteomes" id="UP000024635"/>
    </source>
</evidence>
<organism evidence="1 2">
    <name type="scientific">Ancylostoma ceylanicum</name>
    <dbReference type="NCBI Taxonomy" id="53326"/>
    <lineage>
        <taxon>Eukaryota</taxon>
        <taxon>Metazoa</taxon>
        <taxon>Ecdysozoa</taxon>
        <taxon>Nematoda</taxon>
        <taxon>Chromadorea</taxon>
        <taxon>Rhabditida</taxon>
        <taxon>Rhabditina</taxon>
        <taxon>Rhabditomorpha</taxon>
        <taxon>Strongyloidea</taxon>
        <taxon>Ancylostomatidae</taxon>
        <taxon>Ancylostomatinae</taxon>
        <taxon>Ancylostoma</taxon>
    </lineage>
</organism>